<keyword evidence="3" id="KW-1003">Cell membrane</keyword>
<sequence length="320" mass="33691">MTSRRPGVGFALVGLGALLFIVNAGVSRVVLRTTVDPAELTVLRITGTALVLLLAALGFRRSSLRPPSGRLGALLVVHGLVGVAALQWTYFVAIDRLPVGLALLLEFQAPLLVVLWVRFVQQEAVRRRVWLGLGLALVGLAMATGIVEGQLAFDRIGLLAGLAAAVCFATYFLVGEHGVAQLEPLRVVLWSFGIAAVAMNVASPVWRFPTEVLGEQTSMLGRFEGHLVPVAVLLLWVVVMGTLMPFGVEILALSHLSAATVTMVAMLEPVGVSVLGWVWFGEALGPVAVVGGIFVVVGIVAAQTGRAPHPLPEPPHLAGP</sequence>
<feature type="transmembrane region" description="Helical" evidence="7">
    <location>
        <begin position="97"/>
        <end position="117"/>
    </location>
</feature>
<feature type="domain" description="EamA" evidence="8">
    <location>
        <begin position="156"/>
        <end position="300"/>
    </location>
</feature>
<comment type="subcellular location">
    <subcellularLocation>
        <location evidence="1">Cell membrane</location>
        <topology evidence="1">Multi-pass membrane protein</topology>
    </subcellularLocation>
</comment>
<feature type="transmembrane region" description="Helical" evidence="7">
    <location>
        <begin position="71"/>
        <end position="91"/>
    </location>
</feature>
<evidence type="ECO:0000256" key="7">
    <source>
        <dbReference type="SAM" id="Phobius"/>
    </source>
</evidence>
<dbReference type="AlphaFoldDB" id="A0A6J4L5L1"/>
<dbReference type="EMBL" id="CADCUI010000001">
    <property type="protein sequence ID" value="CAA9323665.1"/>
    <property type="molecule type" value="Genomic_DNA"/>
</dbReference>
<dbReference type="PANTHER" id="PTHR42920">
    <property type="entry name" value="OS03G0707200 PROTEIN-RELATED"/>
    <property type="match status" value="1"/>
</dbReference>
<keyword evidence="4 7" id="KW-0812">Transmembrane</keyword>
<evidence type="ECO:0000256" key="3">
    <source>
        <dbReference type="ARBA" id="ARBA00022475"/>
    </source>
</evidence>
<feature type="transmembrane region" description="Helical" evidence="7">
    <location>
        <begin position="226"/>
        <end position="244"/>
    </location>
</feature>
<dbReference type="InterPro" id="IPR051258">
    <property type="entry name" value="Diverse_Substrate_Transporter"/>
</dbReference>
<dbReference type="Pfam" id="PF00892">
    <property type="entry name" value="EamA"/>
    <property type="match status" value="2"/>
</dbReference>
<evidence type="ECO:0000256" key="5">
    <source>
        <dbReference type="ARBA" id="ARBA00022989"/>
    </source>
</evidence>
<feature type="transmembrane region" description="Helical" evidence="7">
    <location>
        <begin position="129"/>
        <end position="147"/>
    </location>
</feature>
<dbReference type="SUPFAM" id="SSF103481">
    <property type="entry name" value="Multidrug resistance efflux transporter EmrE"/>
    <property type="match status" value="2"/>
</dbReference>
<name>A0A6J4L5L1_9ACTN</name>
<protein>
    <recommendedName>
        <fullName evidence="8">EamA domain-containing protein</fullName>
    </recommendedName>
</protein>
<keyword evidence="6 7" id="KW-0472">Membrane</keyword>
<accession>A0A6J4L5L1</accession>
<evidence type="ECO:0000256" key="4">
    <source>
        <dbReference type="ARBA" id="ARBA00022692"/>
    </source>
</evidence>
<comment type="similarity">
    <text evidence="2">Belongs to the EamA transporter family.</text>
</comment>
<feature type="domain" description="EamA" evidence="8">
    <location>
        <begin position="12"/>
        <end position="143"/>
    </location>
</feature>
<dbReference type="InterPro" id="IPR000620">
    <property type="entry name" value="EamA_dom"/>
</dbReference>
<organism evidence="9">
    <name type="scientific">uncultured Nocardioidaceae bacterium</name>
    <dbReference type="NCBI Taxonomy" id="253824"/>
    <lineage>
        <taxon>Bacteria</taxon>
        <taxon>Bacillati</taxon>
        <taxon>Actinomycetota</taxon>
        <taxon>Actinomycetes</taxon>
        <taxon>Propionibacteriales</taxon>
        <taxon>Nocardioidaceae</taxon>
        <taxon>environmental samples</taxon>
    </lineage>
</organism>
<dbReference type="PANTHER" id="PTHR42920:SF11">
    <property type="entry name" value="INNER MEMBRANE PROTEIN YTFF"/>
    <property type="match status" value="1"/>
</dbReference>
<gene>
    <name evidence="9" type="ORF">AVDCRST_MAG34-1588</name>
</gene>
<feature type="transmembrane region" description="Helical" evidence="7">
    <location>
        <begin position="187"/>
        <end position="206"/>
    </location>
</feature>
<keyword evidence="5 7" id="KW-1133">Transmembrane helix</keyword>
<feature type="transmembrane region" description="Helical" evidence="7">
    <location>
        <begin position="256"/>
        <end position="277"/>
    </location>
</feature>
<evidence type="ECO:0000256" key="1">
    <source>
        <dbReference type="ARBA" id="ARBA00004651"/>
    </source>
</evidence>
<evidence type="ECO:0000259" key="8">
    <source>
        <dbReference type="Pfam" id="PF00892"/>
    </source>
</evidence>
<evidence type="ECO:0000256" key="6">
    <source>
        <dbReference type="ARBA" id="ARBA00023136"/>
    </source>
</evidence>
<feature type="transmembrane region" description="Helical" evidence="7">
    <location>
        <begin position="40"/>
        <end position="59"/>
    </location>
</feature>
<feature type="transmembrane region" description="Helical" evidence="7">
    <location>
        <begin position="283"/>
        <end position="302"/>
    </location>
</feature>
<dbReference type="GO" id="GO:0005886">
    <property type="term" value="C:plasma membrane"/>
    <property type="evidence" value="ECO:0007669"/>
    <property type="project" value="UniProtKB-SubCell"/>
</dbReference>
<reference evidence="9" key="1">
    <citation type="submission" date="2020-02" db="EMBL/GenBank/DDBJ databases">
        <authorList>
            <person name="Meier V. D."/>
        </authorList>
    </citation>
    <scope>NUCLEOTIDE SEQUENCE</scope>
    <source>
        <strain evidence="9">AVDCRST_MAG34</strain>
    </source>
</reference>
<evidence type="ECO:0000313" key="9">
    <source>
        <dbReference type="EMBL" id="CAA9323665.1"/>
    </source>
</evidence>
<evidence type="ECO:0000256" key="2">
    <source>
        <dbReference type="ARBA" id="ARBA00007362"/>
    </source>
</evidence>
<dbReference type="Gene3D" id="1.10.3730.20">
    <property type="match status" value="1"/>
</dbReference>
<dbReference type="InterPro" id="IPR037185">
    <property type="entry name" value="EmrE-like"/>
</dbReference>
<proteinExistence type="inferred from homology"/>
<feature type="transmembrane region" description="Helical" evidence="7">
    <location>
        <begin position="153"/>
        <end position="175"/>
    </location>
</feature>